<dbReference type="EMBL" id="MQWA01000001">
    <property type="protein sequence ID" value="PQJ30140.1"/>
    <property type="molecule type" value="Genomic_DNA"/>
</dbReference>
<evidence type="ECO:0000256" key="1">
    <source>
        <dbReference type="ARBA" id="ARBA00000798"/>
    </source>
</evidence>
<dbReference type="Proteomes" id="UP000239907">
    <property type="component" value="Unassembled WGS sequence"/>
</dbReference>
<dbReference type="Pfam" id="PF13091">
    <property type="entry name" value="PLDc_2"/>
    <property type="match status" value="1"/>
</dbReference>
<dbReference type="InterPro" id="IPR025202">
    <property type="entry name" value="PLD-like_dom"/>
</dbReference>
<comment type="caution">
    <text evidence="8">The sequence shown here is derived from an EMBL/GenBank/DDBJ whole genome shotgun (WGS) entry which is preliminary data.</text>
</comment>
<feature type="domain" description="Phospholipase D-like" evidence="7">
    <location>
        <begin position="101"/>
        <end position="222"/>
    </location>
</feature>
<proteinExistence type="inferred from homology"/>
<evidence type="ECO:0000313" key="9">
    <source>
        <dbReference type="Proteomes" id="UP000239907"/>
    </source>
</evidence>
<accession>A0A2S7U6G1</accession>
<evidence type="ECO:0000259" key="7">
    <source>
        <dbReference type="Pfam" id="PF13091"/>
    </source>
</evidence>
<dbReference type="GO" id="GO:0016042">
    <property type="term" value="P:lipid catabolic process"/>
    <property type="evidence" value="ECO:0007669"/>
    <property type="project" value="UniProtKB-KW"/>
</dbReference>
<keyword evidence="5" id="KW-0442">Lipid degradation</keyword>
<dbReference type="EC" id="3.1.4.4" evidence="3"/>
<dbReference type="PANTHER" id="PTHR43856:SF1">
    <property type="entry name" value="MITOCHONDRIAL CARDIOLIPIN HYDROLASE"/>
    <property type="match status" value="1"/>
</dbReference>
<comment type="similarity">
    <text evidence="2">Belongs to the phospholipase D family.</text>
</comment>
<keyword evidence="4" id="KW-0378">Hydrolase</keyword>
<protein>
    <recommendedName>
        <fullName evidence="3">phospholipase D</fullName>
        <ecNumber evidence="3">3.1.4.4</ecNumber>
    </recommendedName>
</protein>
<sequence length="226" mass="25769">MLSPTDIEQVLADSLEDFSISRSERKELKELLNTIQGNASEQAKVRQLAFRLAAQVIGEIGELAAMDWLQSVIKLLYSKESTVKSSAYFSPSEDCLHRIQRFIREAQTTLDICVFTITDNRIVDKIIEAHQRGVKVRVISDDDKSEDLGSDYDYLDSKGIDCVHDKTSAHMHHKFAIADGVKLLNGSYNWTRSACTSNNENIAITNHKPLVQQFEKEFLRLWKHLR</sequence>
<evidence type="ECO:0000313" key="8">
    <source>
        <dbReference type="EMBL" id="PQJ30140.1"/>
    </source>
</evidence>
<keyword evidence="9" id="KW-1185">Reference proteome</keyword>
<dbReference type="Gene3D" id="3.30.870.10">
    <property type="entry name" value="Endonuclease Chain A"/>
    <property type="match status" value="1"/>
</dbReference>
<organism evidence="8 9">
    <name type="scientific">Rubritalea profundi</name>
    <dbReference type="NCBI Taxonomy" id="1658618"/>
    <lineage>
        <taxon>Bacteria</taxon>
        <taxon>Pseudomonadati</taxon>
        <taxon>Verrucomicrobiota</taxon>
        <taxon>Verrucomicrobiia</taxon>
        <taxon>Verrucomicrobiales</taxon>
        <taxon>Rubritaleaceae</taxon>
        <taxon>Rubritalea</taxon>
    </lineage>
</organism>
<evidence type="ECO:0000256" key="3">
    <source>
        <dbReference type="ARBA" id="ARBA00012027"/>
    </source>
</evidence>
<comment type="catalytic activity">
    <reaction evidence="1">
        <text>a 1,2-diacyl-sn-glycero-3-phosphocholine + H2O = a 1,2-diacyl-sn-glycero-3-phosphate + choline + H(+)</text>
        <dbReference type="Rhea" id="RHEA:14445"/>
        <dbReference type="ChEBI" id="CHEBI:15354"/>
        <dbReference type="ChEBI" id="CHEBI:15377"/>
        <dbReference type="ChEBI" id="CHEBI:15378"/>
        <dbReference type="ChEBI" id="CHEBI:57643"/>
        <dbReference type="ChEBI" id="CHEBI:58608"/>
        <dbReference type="EC" id="3.1.4.4"/>
    </reaction>
</comment>
<evidence type="ECO:0000256" key="2">
    <source>
        <dbReference type="ARBA" id="ARBA00008664"/>
    </source>
</evidence>
<dbReference type="PANTHER" id="PTHR43856">
    <property type="entry name" value="CARDIOLIPIN HYDROLASE"/>
    <property type="match status" value="1"/>
</dbReference>
<dbReference type="InterPro" id="IPR051406">
    <property type="entry name" value="PLD_domain"/>
</dbReference>
<dbReference type="CDD" id="cd09171">
    <property type="entry name" value="PLDc_vPLD6_like"/>
    <property type="match status" value="1"/>
</dbReference>
<dbReference type="AlphaFoldDB" id="A0A2S7U6G1"/>
<gene>
    <name evidence="8" type="ORF">BSZ32_17785</name>
</gene>
<dbReference type="OrthoDB" id="9765044at2"/>
<evidence type="ECO:0000256" key="4">
    <source>
        <dbReference type="ARBA" id="ARBA00022801"/>
    </source>
</evidence>
<reference evidence="8 9" key="1">
    <citation type="submission" date="2016-12" db="EMBL/GenBank/DDBJ databases">
        <title>Study of bacterial adaptation to deep sea.</title>
        <authorList>
            <person name="Song J."/>
            <person name="Yoshizawa S."/>
            <person name="Kogure K."/>
        </authorList>
    </citation>
    <scope>NUCLEOTIDE SEQUENCE [LARGE SCALE GENOMIC DNA]</scope>
    <source>
        <strain evidence="8 9">SAORIC-165</strain>
    </source>
</reference>
<dbReference type="GO" id="GO:0004630">
    <property type="term" value="F:phospholipase D activity"/>
    <property type="evidence" value="ECO:0007669"/>
    <property type="project" value="UniProtKB-EC"/>
</dbReference>
<keyword evidence="6" id="KW-0443">Lipid metabolism</keyword>
<dbReference type="RefSeq" id="WP_105044665.1">
    <property type="nucleotide sequence ID" value="NZ_MQWA01000001.1"/>
</dbReference>
<evidence type="ECO:0000256" key="5">
    <source>
        <dbReference type="ARBA" id="ARBA00022963"/>
    </source>
</evidence>
<dbReference type="SUPFAM" id="SSF56024">
    <property type="entry name" value="Phospholipase D/nuclease"/>
    <property type="match status" value="1"/>
</dbReference>
<evidence type="ECO:0000256" key="6">
    <source>
        <dbReference type="ARBA" id="ARBA00023098"/>
    </source>
</evidence>
<name>A0A2S7U6G1_9BACT</name>
<dbReference type="GO" id="GO:0016891">
    <property type="term" value="F:RNA endonuclease activity producing 5'-phosphomonoesters, hydrolytic mechanism"/>
    <property type="evidence" value="ECO:0007669"/>
    <property type="project" value="TreeGrafter"/>
</dbReference>